<evidence type="ECO:0000256" key="5">
    <source>
        <dbReference type="ARBA" id="ARBA00023136"/>
    </source>
</evidence>
<dbReference type="PANTHER" id="PTHR43646:SF2">
    <property type="entry name" value="GLYCOSYLTRANSFERASE 2-LIKE DOMAIN-CONTAINING PROTEIN"/>
    <property type="match status" value="1"/>
</dbReference>
<evidence type="ECO:0000256" key="4">
    <source>
        <dbReference type="ARBA" id="ARBA00022679"/>
    </source>
</evidence>
<dbReference type="GO" id="GO:0016757">
    <property type="term" value="F:glycosyltransferase activity"/>
    <property type="evidence" value="ECO:0007669"/>
    <property type="project" value="UniProtKB-KW"/>
</dbReference>
<evidence type="ECO:0000256" key="3">
    <source>
        <dbReference type="ARBA" id="ARBA00022676"/>
    </source>
</evidence>
<evidence type="ECO:0000256" key="2">
    <source>
        <dbReference type="ARBA" id="ARBA00022475"/>
    </source>
</evidence>
<keyword evidence="7" id="KW-1185">Reference proteome</keyword>
<name>A0A849BLE8_9ACTN</name>
<dbReference type="GO" id="GO:0005886">
    <property type="term" value="C:plasma membrane"/>
    <property type="evidence" value="ECO:0007669"/>
    <property type="project" value="UniProtKB-SubCell"/>
</dbReference>
<dbReference type="Pfam" id="PF13641">
    <property type="entry name" value="Glyco_tranf_2_3"/>
    <property type="match status" value="1"/>
</dbReference>
<proteinExistence type="predicted"/>
<reference evidence="6 7" key="1">
    <citation type="submission" date="2020-05" db="EMBL/GenBank/DDBJ databases">
        <title>MicrobeNet Type strains.</title>
        <authorList>
            <person name="Nicholson A.C."/>
        </authorList>
    </citation>
    <scope>NUCLEOTIDE SEQUENCE [LARGE SCALE GENOMIC DNA]</scope>
    <source>
        <strain evidence="6 7">JCM 14547</strain>
    </source>
</reference>
<sequence>MSGSARFSVVIPAHQEERVVGRCLDAFLDGASADVEVVVVANGCTDRTAEVARQRLGVRVVELVEGSKRLALDAGDAAVSAYPRVYLDADVLVGAPALRAVADALTGPEPRAAAPRVRFRVEGRPWSVRAFYAAYARIPYTTDGLVGLGLYGVSEAGRARFAAFPDVTSDDLFVQRTFAPEERVVLQDHVFEVETPRTLRSLLAVRTRTAQGNTELAGSGDEAHATSTGETVRSLLLDARRRPSTIPSTAVYVAVVLVARLRARRAPRTWHRDETTR</sequence>
<accession>A0A849BLE8</accession>
<gene>
    <name evidence="6" type="ORF">HLB09_02105</name>
</gene>
<dbReference type="Proteomes" id="UP000555552">
    <property type="component" value="Unassembled WGS sequence"/>
</dbReference>
<dbReference type="AlphaFoldDB" id="A0A849BLE8"/>
<keyword evidence="4 6" id="KW-0808">Transferase</keyword>
<evidence type="ECO:0000256" key="1">
    <source>
        <dbReference type="ARBA" id="ARBA00004236"/>
    </source>
</evidence>
<evidence type="ECO:0000313" key="6">
    <source>
        <dbReference type="EMBL" id="NNH21897.1"/>
    </source>
</evidence>
<dbReference type="SUPFAM" id="SSF53448">
    <property type="entry name" value="Nucleotide-diphospho-sugar transferases"/>
    <property type="match status" value="1"/>
</dbReference>
<comment type="caution">
    <text evidence="6">The sequence shown here is derived from an EMBL/GenBank/DDBJ whole genome shotgun (WGS) entry which is preliminary data.</text>
</comment>
<keyword evidence="5" id="KW-0472">Membrane</keyword>
<dbReference type="InterPro" id="IPR029044">
    <property type="entry name" value="Nucleotide-diphossugar_trans"/>
</dbReference>
<dbReference type="RefSeq" id="WP_171201756.1">
    <property type="nucleotide sequence ID" value="NZ_BAAANP010000021.1"/>
</dbReference>
<dbReference type="EMBL" id="JABEMA010000011">
    <property type="protein sequence ID" value="NNH21897.1"/>
    <property type="molecule type" value="Genomic_DNA"/>
</dbReference>
<protein>
    <submittedName>
        <fullName evidence="6">Glycosyltransferase</fullName>
    </submittedName>
</protein>
<organism evidence="6 7">
    <name type="scientific">Pseudokineococcus marinus</name>
    <dbReference type="NCBI Taxonomy" id="351215"/>
    <lineage>
        <taxon>Bacteria</taxon>
        <taxon>Bacillati</taxon>
        <taxon>Actinomycetota</taxon>
        <taxon>Actinomycetes</taxon>
        <taxon>Kineosporiales</taxon>
        <taxon>Kineosporiaceae</taxon>
        <taxon>Pseudokineococcus</taxon>
    </lineage>
</organism>
<comment type="subcellular location">
    <subcellularLocation>
        <location evidence="1">Cell membrane</location>
    </subcellularLocation>
</comment>
<dbReference type="PANTHER" id="PTHR43646">
    <property type="entry name" value="GLYCOSYLTRANSFERASE"/>
    <property type="match status" value="1"/>
</dbReference>
<evidence type="ECO:0000313" key="7">
    <source>
        <dbReference type="Proteomes" id="UP000555552"/>
    </source>
</evidence>
<keyword evidence="2" id="KW-1003">Cell membrane</keyword>
<keyword evidence="3" id="KW-0328">Glycosyltransferase</keyword>
<dbReference type="Gene3D" id="3.90.550.10">
    <property type="entry name" value="Spore Coat Polysaccharide Biosynthesis Protein SpsA, Chain A"/>
    <property type="match status" value="1"/>
</dbReference>